<dbReference type="VEuPathDB" id="ToxoDB:ENH_00001630"/>
<dbReference type="AlphaFoldDB" id="U6MMB7"/>
<dbReference type="Proteomes" id="UP000030754">
    <property type="component" value="Unassembled WGS sequence"/>
</dbReference>
<organism evidence="1 2">
    <name type="scientific">Eimeria necatrix</name>
    <dbReference type="NCBI Taxonomy" id="51315"/>
    <lineage>
        <taxon>Eukaryota</taxon>
        <taxon>Sar</taxon>
        <taxon>Alveolata</taxon>
        <taxon>Apicomplexa</taxon>
        <taxon>Conoidasida</taxon>
        <taxon>Coccidia</taxon>
        <taxon>Eucoccidiorida</taxon>
        <taxon>Eimeriorina</taxon>
        <taxon>Eimeriidae</taxon>
        <taxon>Eimeria</taxon>
    </lineage>
</organism>
<name>U6MMB7_9EIME</name>
<dbReference type="GeneID" id="25470361"/>
<protein>
    <submittedName>
        <fullName evidence="1">Uncharacterized protein</fullName>
    </submittedName>
</protein>
<dbReference type="OrthoDB" id="10288144at2759"/>
<dbReference type="EMBL" id="HG723074">
    <property type="protein sequence ID" value="CDJ65156.1"/>
    <property type="molecule type" value="Genomic_DNA"/>
</dbReference>
<evidence type="ECO:0000313" key="1">
    <source>
        <dbReference type="EMBL" id="CDJ65156.1"/>
    </source>
</evidence>
<accession>U6MMB7</accession>
<reference evidence="1" key="2">
    <citation type="submission" date="2013-10" db="EMBL/GenBank/DDBJ databases">
        <authorList>
            <person name="Aslett M."/>
        </authorList>
    </citation>
    <scope>NUCLEOTIDE SEQUENCE [LARGE SCALE GENOMIC DNA]</scope>
    <source>
        <strain evidence="1">Houghton</strain>
    </source>
</reference>
<keyword evidence="2" id="KW-1185">Reference proteome</keyword>
<evidence type="ECO:0000313" key="2">
    <source>
        <dbReference type="Proteomes" id="UP000030754"/>
    </source>
</evidence>
<dbReference type="RefSeq" id="XP_013433623.1">
    <property type="nucleotide sequence ID" value="XM_013578169.1"/>
</dbReference>
<reference evidence="1" key="1">
    <citation type="submission" date="2013-10" db="EMBL/GenBank/DDBJ databases">
        <title>Genomic analysis of the causative agents of coccidiosis in chickens.</title>
        <authorList>
            <person name="Reid A.J."/>
            <person name="Blake D."/>
            <person name="Billington K."/>
            <person name="Browne H."/>
            <person name="Dunn M."/>
            <person name="Hung S."/>
            <person name="Kawahara F."/>
            <person name="Miranda-Saavedra D."/>
            <person name="Mourier T."/>
            <person name="Nagra H."/>
            <person name="Otto T.D."/>
            <person name="Rawlings N."/>
            <person name="Sanchez A."/>
            <person name="Sanders M."/>
            <person name="Subramaniam C."/>
            <person name="Tay Y."/>
            <person name="Dear P."/>
            <person name="Doerig C."/>
            <person name="Gruber A."/>
            <person name="Parkinson J."/>
            <person name="Shirley M."/>
            <person name="Wan K.L."/>
            <person name="Berriman M."/>
            <person name="Tomley F."/>
            <person name="Pain A."/>
        </authorList>
    </citation>
    <scope>NUCLEOTIDE SEQUENCE [LARGE SCALE GENOMIC DNA]</scope>
    <source>
        <strain evidence="1">Houghton</strain>
    </source>
</reference>
<sequence length="140" mass="15371">MPVLEEKDDVGADDASSQHIGKTKAVLQLRPAPTKLSSFPWAFGDFVATDISADTGPFATDAKCFDMVRRNAFLHASESVNGAGRFKFFRYRPTSYSSCLNALPQLPTFNGEYSCFQEGAATSERDRDALTIGKFELLAF</sequence>
<proteinExistence type="predicted"/>
<gene>
    <name evidence="1" type="ORF">ENH_00001630</name>
</gene>